<dbReference type="Pfam" id="PF08973">
    <property type="entry name" value="TM1506"/>
    <property type="match status" value="1"/>
</dbReference>
<gene>
    <name evidence="1" type="ORF">IAC51_05410</name>
</gene>
<dbReference type="InterPro" id="IPR016193">
    <property type="entry name" value="Cytidine_deaminase-like"/>
</dbReference>
<comment type="caution">
    <text evidence="1">The sequence shown here is derived from an EMBL/GenBank/DDBJ whole genome shotgun (WGS) entry which is preliminary data.</text>
</comment>
<evidence type="ECO:0000313" key="2">
    <source>
        <dbReference type="Proteomes" id="UP000712007"/>
    </source>
</evidence>
<organism evidence="1 2">
    <name type="scientific">Candidatus Aphodosoma intestinipullorum</name>
    <dbReference type="NCBI Taxonomy" id="2840674"/>
    <lineage>
        <taxon>Bacteria</taxon>
        <taxon>Pseudomonadati</taxon>
        <taxon>Bacteroidota</taxon>
        <taxon>Bacteroidia</taxon>
        <taxon>Bacteroidales</taxon>
        <taxon>Candidatus Aphodosoma</taxon>
    </lineage>
</organism>
<reference evidence="1" key="2">
    <citation type="journal article" date="2021" name="PeerJ">
        <title>Extensive microbial diversity within the chicken gut microbiome revealed by metagenomics and culture.</title>
        <authorList>
            <person name="Gilroy R."/>
            <person name="Ravi A."/>
            <person name="Getino M."/>
            <person name="Pursley I."/>
            <person name="Horton D.L."/>
            <person name="Alikhan N.F."/>
            <person name="Baker D."/>
            <person name="Gharbi K."/>
            <person name="Hall N."/>
            <person name="Watson M."/>
            <person name="Adriaenssens E.M."/>
            <person name="Foster-Nyarko E."/>
            <person name="Jarju S."/>
            <person name="Secka A."/>
            <person name="Antonio M."/>
            <person name="Oren A."/>
            <person name="Chaudhuri R.R."/>
            <person name="La Ragione R."/>
            <person name="Hildebrand F."/>
            <person name="Pallen M.J."/>
        </authorList>
    </citation>
    <scope>NUCLEOTIDE SEQUENCE</scope>
    <source>
        <strain evidence="1">3924</strain>
    </source>
</reference>
<dbReference type="AlphaFoldDB" id="A0A940IEZ7"/>
<dbReference type="SUPFAM" id="SSF53927">
    <property type="entry name" value="Cytidine deaminase-like"/>
    <property type="match status" value="1"/>
</dbReference>
<dbReference type="Proteomes" id="UP000712007">
    <property type="component" value="Unassembled WGS sequence"/>
</dbReference>
<accession>A0A940IEZ7</accession>
<proteinExistence type="predicted"/>
<protein>
    <submittedName>
        <fullName evidence="1">DUF1893 domain-containing protein</fullName>
    </submittedName>
</protein>
<name>A0A940IEZ7_9BACT</name>
<reference evidence="1" key="1">
    <citation type="submission" date="2020-10" db="EMBL/GenBank/DDBJ databases">
        <authorList>
            <person name="Gilroy R."/>
        </authorList>
    </citation>
    <scope>NUCLEOTIDE SEQUENCE</scope>
    <source>
        <strain evidence="1">3924</strain>
    </source>
</reference>
<dbReference type="EMBL" id="JADIMV010000093">
    <property type="protein sequence ID" value="MBO8440071.1"/>
    <property type="molecule type" value="Genomic_DNA"/>
</dbReference>
<dbReference type="Gene3D" id="3.40.140.30">
    <property type="entry name" value="Hypothetical protein TM1506"/>
    <property type="match status" value="1"/>
</dbReference>
<dbReference type="InterPro" id="IPR015067">
    <property type="entry name" value="DUF1893_TM1506-like"/>
</dbReference>
<dbReference type="InterPro" id="IPR037081">
    <property type="entry name" value="Hyp_TM1506"/>
</dbReference>
<dbReference type="GO" id="GO:0003824">
    <property type="term" value="F:catalytic activity"/>
    <property type="evidence" value="ECO:0007669"/>
    <property type="project" value="InterPro"/>
</dbReference>
<evidence type="ECO:0000313" key="1">
    <source>
        <dbReference type="EMBL" id="MBO8440071.1"/>
    </source>
</evidence>
<sequence>MDTLVDMLHRGGYSCVIANGDEVRTFTRRGVMDLYMLLTYDVGFLRGAWVADKVVGKGAAALMVLGGVARLHADVLSDDAARVLTAAGVDFSCARSVPYIINRDGTGRCPVETLCAGTDAPEEMLPLIGRFVEDVLQRQGEAK</sequence>